<name>A0A0D3IFY6_EMIH1</name>
<reference evidence="2" key="1">
    <citation type="journal article" date="2013" name="Nature">
        <title>Pan genome of the phytoplankton Emiliania underpins its global distribution.</title>
        <authorList>
            <person name="Read B.A."/>
            <person name="Kegel J."/>
            <person name="Klute M.J."/>
            <person name="Kuo A."/>
            <person name="Lefebvre S.C."/>
            <person name="Maumus F."/>
            <person name="Mayer C."/>
            <person name="Miller J."/>
            <person name="Monier A."/>
            <person name="Salamov A."/>
            <person name="Young J."/>
            <person name="Aguilar M."/>
            <person name="Claverie J.M."/>
            <person name="Frickenhaus S."/>
            <person name="Gonzalez K."/>
            <person name="Herman E.K."/>
            <person name="Lin Y.C."/>
            <person name="Napier J."/>
            <person name="Ogata H."/>
            <person name="Sarno A.F."/>
            <person name="Shmutz J."/>
            <person name="Schroeder D."/>
            <person name="de Vargas C."/>
            <person name="Verret F."/>
            <person name="von Dassow P."/>
            <person name="Valentin K."/>
            <person name="Van de Peer Y."/>
            <person name="Wheeler G."/>
            <person name="Dacks J.B."/>
            <person name="Delwiche C.F."/>
            <person name="Dyhrman S.T."/>
            <person name="Glockner G."/>
            <person name="John U."/>
            <person name="Richards T."/>
            <person name="Worden A.Z."/>
            <person name="Zhang X."/>
            <person name="Grigoriev I.V."/>
            <person name="Allen A.E."/>
            <person name="Bidle K."/>
            <person name="Borodovsky M."/>
            <person name="Bowler C."/>
            <person name="Brownlee C."/>
            <person name="Cock J.M."/>
            <person name="Elias M."/>
            <person name="Gladyshev V.N."/>
            <person name="Groth M."/>
            <person name="Guda C."/>
            <person name="Hadaegh A."/>
            <person name="Iglesias-Rodriguez M.D."/>
            <person name="Jenkins J."/>
            <person name="Jones B.M."/>
            <person name="Lawson T."/>
            <person name="Leese F."/>
            <person name="Lindquist E."/>
            <person name="Lobanov A."/>
            <person name="Lomsadze A."/>
            <person name="Malik S.B."/>
            <person name="Marsh M.E."/>
            <person name="Mackinder L."/>
            <person name="Mock T."/>
            <person name="Mueller-Roeber B."/>
            <person name="Pagarete A."/>
            <person name="Parker M."/>
            <person name="Probert I."/>
            <person name="Quesneville H."/>
            <person name="Raines C."/>
            <person name="Rensing S.A."/>
            <person name="Riano-Pachon D.M."/>
            <person name="Richier S."/>
            <person name="Rokitta S."/>
            <person name="Shiraiwa Y."/>
            <person name="Soanes D.M."/>
            <person name="van der Giezen M."/>
            <person name="Wahlund T.M."/>
            <person name="Williams B."/>
            <person name="Wilson W."/>
            <person name="Wolfe G."/>
            <person name="Wurch L.L."/>
        </authorList>
    </citation>
    <scope>NUCLEOTIDE SEQUENCE</scope>
</reference>
<organism evidence="1 2">
    <name type="scientific">Emiliania huxleyi (strain CCMP1516)</name>
    <dbReference type="NCBI Taxonomy" id="280463"/>
    <lineage>
        <taxon>Eukaryota</taxon>
        <taxon>Haptista</taxon>
        <taxon>Haptophyta</taxon>
        <taxon>Prymnesiophyceae</taxon>
        <taxon>Isochrysidales</taxon>
        <taxon>Noelaerhabdaceae</taxon>
        <taxon>Emiliania</taxon>
    </lineage>
</organism>
<accession>A0A0D3IFY6</accession>
<dbReference type="PaxDb" id="2903-EOD10171"/>
<dbReference type="RefSeq" id="XP_005762600.1">
    <property type="nucleotide sequence ID" value="XM_005762543.1"/>
</dbReference>
<protein>
    <recommendedName>
        <fullName evidence="3">GNAT family N-acetyltransferase</fullName>
    </recommendedName>
</protein>
<sequence>MNLSSSDAAVADFGDDADSFWWGIATAPAHQEDGLDDAWLRFAREGNVRAWTNVPRAEERLRAFLKR</sequence>
<evidence type="ECO:0000313" key="1">
    <source>
        <dbReference type="EnsemblProtists" id="EOD10171"/>
    </source>
</evidence>
<reference evidence="1" key="2">
    <citation type="submission" date="2024-10" db="UniProtKB">
        <authorList>
            <consortium name="EnsemblProtists"/>
        </authorList>
    </citation>
    <scope>IDENTIFICATION</scope>
</reference>
<proteinExistence type="predicted"/>
<dbReference type="HOGENOM" id="CLU_2817815_0_0_1"/>
<dbReference type="AlphaFoldDB" id="A0A0D3IFY6"/>
<keyword evidence="2" id="KW-1185">Reference proteome</keyword>
<evidence type="ECO:0000313" key="2">
    <source>
        <dbReference type="Proteomes" id="UP000013827"/>
    </source>
</evidence>
<evidence type="ECO:0008006" key="3">
    <source>
        <dbReference type="Google" id="ProtNLM"/>
    </source>
</evidence>
<dbReference type="Proteomes" id="UP000013827">
    <property type="component" value="Unassembled WGS sequence"/>
</dbReference>
<dbReference type="EnsemblProtists" id="EOD10171">
    <property type="protein sequence ID" value="EOD10171"/>
    <property type="gene ID" value="EMIHUDRAFT_215810"/>
</dbReference>
<dbReference type="KEGG" id="ehx:EMIHUDRAFT_215810"/>
<dbReference type="GeneID" id="17256364"/>